<sequence length="174" mass="18496">MSAALPGDSTPAPLSLAPTAPCPCGRTAPLRDRKGRIVQTPVAFADCCGPYLDGGALAPDAERLMRSRYSAFVLLRADYIRATWHPDTCPDPLDVLEGTRWLGLTVQQHTPTGPDSATVSFVARWRRVGQGGGHAGRMAEISQFVREDGRWLYVDGVLGGPRGEAVVAPDADAG</sequence>
<organism evidence="1 2">
    <name type="scientific">Amphibiibacter pelophylacis</name>
    <dbReference type="NCBI Taxonomy" id="1799477"/>
    <lineage>
        <taxon>Bacteria</taxon>
        <taxon>Pseudomonadati</taxon>
        <taxon>Pseudomonadota</taxon>
        <taxon>Betaproteobacteria</taxon>
        <taxon>Burkholderiales</taxon>
        <taxon>Sphaerotilaceae</taxon>
        <taxon>Amphibiibacter</taxon>
    </lineage>
</organism>
<gene>
    <name evidence="1" type="ORF">RV045_10470</name>
</gene>
<evidence type="ECO:0000313" key="2">
    <source>
        <dbReference type="Proteomes" id="UP001364695"/>
    </source>
</evidence>
<dbReference type="EMBL" id="JAWDIE010000016">
    <property type="protein sequence ID" value="MEJ7138845.1"/>
    <property type="molecule type" value="Genomic_DNA"/>
</dbReference>
<dbReference type="Proteomes" id="UP001364695">
    <property type="component" value="Unassembled WGS sequence"/>
</dbReference>
<name>A0ACC6P3S4_9BURK</name>
<accession>A0ACC6P3S4</accession>
<keyword evidence="2" id="KW-1185">Reference proteome</keyword>
<proteinExistence type="predicted"/>
<comment type="caution">
    <text evidence="1">The sequence shown here is derived from an EMBL/GenBank/DDBJ whole genome shotgun (WGS) entry which is preliminary data.</text>
</comment>
<evidence type="ECO:0000313" key="1">
    <source>
        <dbReference type="EMBL" id="MEJ7138845.1"/>
    </source>
</evidence>
<protein>
    <submittedName>
        <fullName evidence="1">YchJ family metal-binding protein</fullName>
    </submittedName>
</protein>
<reference evidence="1" key="1">
    <citation type="submission" date="2023-10" db="EMBL/GenBank/DDBJ databases">
        <title>Amphibacter perezi, gen. nov., sp. nov. a novel taxa of the family Comamonadaceae, class Betaproteobacteria isolated from the skin microbiota of Pelophylax perezi from different populations.</title>
        <authorList>
            <person name="Costa S."/>
            <person name="Proenca D.N."/>
            <person name="Lopes I."/>
            <person name="Morais P.V."/>
        </authorList>
    </citation>
    <scope>NUCLEOTIDE SEQUENCE</scope>
    <source>
        <strain evidence="1">SL12-8</strain>
    </source>
</reference>